<dbReference type="Gene3D" id="3.30.1490.80">
    <property type="match status" value="1"/>
</dbReference>
<dbReference type="EMBL" id="OU963870">
    <property type="protein sequence ID" value="CAH0395698.1"/>
    <property type="molecule type" value="Genomic_DNA"/>
</dbReference>
<dbReference type="InterPro" id="IPR014049">
    <property type="entry name" value="Glutathione_synthase_N_euk"/>
</dbReference>
<dbReference type="SUPFAM" id="SSF56059">
    <property type="entry name" value="Glutathione synthetase ATP-binding domain-like"/>
    <property type="match status" value="1"/>
</dbReference>
<dbReference type="GO" id="GO:0005524">
    <property type="term" value="F:ATP binding"/>
    <property type="evidence" value="ECO:0007669"/>
    <property type="project" value="InterPro"/>
</dbReference>
<gene>
    <name evidence="1" type="ORF">BEMITA_LOCUS13852</name>
</gene>
<sequence length="267" mass="30705">MATTEGSRFQNPIAFDYKGRELIDLVQKTKDWALMHGAGMRSKNNYSDDALQFAPFTLLPSVFPRNEFHQVVQMQTVFNELIHKVAHNRQFLTDTLKNTIEADEFTRNLFKIYETVSNEGITQRSSLGILRSDYMLQNSEYPYTPFLCQKQVEINTIASGFGWLGPVSAHIHRFVLQEIGQTQNINQLPENNALTALCQGMVDAWKLYGKKDAVILFIVEDMTYNICDHRFHEFEIQELEPAAKVVRRNLTEIGKHASLGKKKELLM</sequence>
<dbReference type="GO" id="GO:0043295">
    <property type="term" value="F:glutathione binding"/>
    <property type="evidence" value="ECO:0007669"/>
    <property type="project" value="TreeGrafter"/>
</dbReference>
<dbReference type="SUPFAM" id="SSF52440">
    <property type="entry name" value="PreATP-grasp domain"/>
    <property type="match status" value="1"/>
</dbReference>
<accession>A0A9P0ANJ7</accession>
<keyword evidence="2" id="KW-1185">Reference proteome</keyword>
<evidence type="ECO:0008006" key="3">
    <source>
        <dbReference type="Google" id="ProtNLM"/>
    </source>
</evidence>
<dbReference type="GO" id="GO:0005829">
    <property type="term" value="C:cytosol"/>
    <property type="evidence" value="ECO:0007669"/>
    <property type="project" value="TreeGrafter"/>
</dbReference>
<dbReference type="Gene3D" id="3.30.470.20">
    <property type="entry name" value="ATP-grasp fold, B domain"/>
    <property type="match status" value="1"/>
</dbReference>
<dbReference type="PANTHER" id="PTHR11130">
    <property type="entry name" value="GLUTATHIONE SYNTHETASE"/>
    <property type="match status" value="1"/>
</dbReference>
<evidence type="ECO:0000313" key="2">
    <source>
        <dbReference type="Proteomes" id="UP001152759"/>
    </source>
</evidence>
<dbReference type="Pfam" id="PF03917">
    <property type="entry name" value="GSH_synth_ATP"/>
    <property type="match status" value="1"/>
</dbReference>
<protein>
    <recommendedName>
        <fullName evidence="3">Glutathione synthase</fullName>
    </recommendedName>
</protein>
<dbReference type="Proteomes" id="UP001152759">
    <property type="component" value="Chromosome 9"/>
</dbReference>
<dbReference type="AlphaFoldDB" id="A0A9P0ANJ7"/>
<dbReference type="InterPro" id="IPR016185">
    <property type="entry name" value="PreATP-grasp_dom_sf"/>
</dbReference>
<reference evidence="1" key="1">
    <citation type="submission" date="2021-12" db="EMBL/GenBank/DDBJ databases">
        <authorList>
            <person name="King R."/>
        </authorList>
    </citation>
    <scope>NUCLEOTIDE SEQUENCE</scope>
</reference>
<dbReference type="GO" id="GO:0004363">
    <property type="term" value="F:glutathione synthase activity"/>
    <property type="evidence" value="ECO:0007669"/>
    <property type="project" value="InterPro"/>
</dbReference>
<proteinExistence type="predicted"/>
<dbReference type="InterPro" id="IPR005615">
    <property type="entry name" value="Glutathione_synthase"/>
</dbReference>
<name>A0A9P0ANJ7_BEMTA</name>
<dbReference type="InterPro" id="IPR037013">
    <property type="entry name" value="GSH-S_sub-bd_sf"/>
</dbReference>
<organism evidence="1 2">
    <name type="scientific">Bemisia tabaci</name>
    <name type="common">Sweetpotato whitefly</name>
    <name type="synonym">Aleurodes tabaci</name>
    <dbReference type="NCBI Taxonomy" id="7038"/>
    <lineage>
        <taxon>Eukaryota</taxon>
        <taxon>Metazoa</taxon>
        <taxon>Ecdysozoa</taxon>
        <taxon>Arthropoda</taxon>
        <taxon>Hexapoda</taxon>
        <taxon>Insecta</taxon>
        <taxon>Pterygota</taxon>
        <taxon>Neoptera</taxon>
        <taxon>Paraneoptera</taxon>
        <taxon>Hemiptera</taxon>
        <taxon>Sternorrhyncha</taxon>
        <taxon>Aleyrodoidea</taxon>
        <taxon>Aleyrodidae</taxon>
        <taxon>Aleyrodinae</taxon>
        <taxon>Bemisia</taxon>
    </lineage>
</organism>
<dbReference type="PANTHER" id="PTHR11130:SF0">
    <property type="entry name" value="GLUTATHIONE SYNTHETASE"/>
    <property type="match status" value="1"/>
</dbReference>
<dbReference type="Gene3D" id="3.40.50.1760">
    <property type="entry name" value="Glutathione synthase, substrate-binding domain superfamily, eukaryotic"/>
    <property type="match status" value="1"/>
</dbReference>
<evidence type="ECO:0000313" key="1">
    <source>
        <dbReference type="EMBL" id="CAH0395698.1"/>
    </source>
</evidence>